<dbReference type="GO" id="GO:0005737">
    <property type="term" value="C:cytoplasm"/>
    <property type="evidence" value="ECO:0007669"/>
    <property type="project" value="TreeGrafter"/>
</dbReference>
<feature type="compositionally biased region" description="Basic and acidic residues" evidence="1">
    <location>
        <begin position="868"/>
        <end position="878"/>
    </location>
</feature>
<dbReference type="CDD" id="cd21134">
    <property type="entry name" value="YTH"/>
    <property type="match status" value="1"/>
</dbReference>
<feature type="compositionally biased region" description="Low complexity" evidence="1">
    <location>
        <begin position="818"/>
        <end position="827"/>
    </location>
</feature>
<accession>A0A8D8PNU0</accession>
<feature type="compositionally biased region" description="Polar residues" evidence="1">
    <location>
        <begin position="784"/>
        <end position="793"/>
    </location>
</feature>
<feature type="compositionally biased region" description="Basic and acidic residues" evidence="1">
    <location>
        <begin position="424"/>
        <end position="440"/>
    </location>
</feature>
<feature type="region of interest" description="Disordered" evidence="1">
    <location>
        <begin position="774"/>
        <end position="1059"/>
    </location>
</feature>
<feature type="compositionally biased region" description="Low complexity" evidence="1">
    <location>
        <begin position="485"/>
        <end position="496"/>
    </location>
</feature>
<feature type="compositionally biased region" description="Low complexity" evidence="1">
    <location>
        <begin position="523"/>
        <end position="548"/>
    </location>
</feature>
<feature type="compositionally biased region" description="Basic and acidic residues" evidence="1">
    <location>
        <begin position="1050"/>
        <end position="1059"/>
    </location>
</feature>
<evidence type="ECO:0000313" key="3">
    <source>
        <dbReference type="EMBL" id="CAG6608574.1"/>
    </source>
</evidence>
<dbReference type="PROSITE" id="PS50882">
    <property type="entry name" value="YTH"/>
    <property type="match status" value="1"/>
</dbReference>
<sequence length="1059" mass="115925">MSTGIAEQHLKSQGNQQQANGSTKCEILTESINSYDSWRNTAQNHQGYTTSAMSNVENNYYYSPAAAAAAAYPAAHGYTTYAAAGAAPYMSNYSVYPSPTPGHYATSSVPPGSYYYTNGTSGAAGSGAADYSTATQSWSQLTAGGATSTSSGAVAPGGYASAVAYSSSNSGVDGKLMEGMQALGVGSGSEMSMAPPPATPTVKKPLSWASIASQPAKPPTTTTLLVKKKGMPPPPMVPGRVKLDPVVIKTPVQTPLASHPTPPPTPRSAQPVWGQAAPPPHHTAYNQHVPQVLPPHLTPVMLSQPPPNLLHGPPPPTPQHAGGPGDQHHQHNTPSSQTQPTQTRQAQNHNNKDQPPPAHQPPSHPPPSSHQNHPPSGDHGDSLHSHHPSNSSSHPPPNQPQPSHSQPSSGQRRESVSPPSSSSHHNEQKAYESSERDRNNCDNQYQGRDDGHYHSQVQQQRDEDGQGHYQEHDEGHYNENEGHYQEQQGQQHYQNQRGGDYAQQHRRSPDGSESLPQQHSRSHYANNNSHYSNNSSSSSNNKYHQNYNRGPSSHPGRFSDQQYHPQEETSTDRELMDQQEQQPAYNVDQVIADAQNLLEELKQTNNYNPEQYDLPPNTRFFVIKSYSEDDIHRSIKYSIWCSTDHGNQKLDQAFRERQAVDGSILLFFSVNKSGHFCGVARMMSPVDYNASSSVWSQDKWKGQFRVQWVYVKDVPNSHLKNIILETNDNKPVTYCRDTTEVPYEKGVQVLSKIQHFEHSTSIFDDFSHYEQRQMAEKQAMESGVQYQENSSYNKENEREQHHQQPPHHRSNGYQHTAYSNNSSSSYHSGGGGGGGYNKRSDQMRKPPQQQDWRDQNHSSFSNNRRGGRRDDNFSRHSEGGGGGGRYNNDSNSGGSSRSGGGYSNHGGDHYRNSNSHYEGSRNSYSAGGDTANPRSSNNSHSVDYNSSYHSGGASSGRGGYRNNNRGSYDNRRSSYHNSSSSNGGGGGGYNRNHQQERGEFGGRGEREFTRGGGDREIVRGGEGREFVRGEGGAGGREMVRDTAGAGLAGREQREGGAQD</sequence>
<feature type="region of interest" description="Disordered" evidence="1">
    <location>
        <begin position="1"/>
        <end position="24"/>
    </location>
</feature>
<feature type="compositionally biased region" description="Basic and acidic residues" evidence="1">
    <location>
        <begin position="565"/>
        <end position="576"/>
    </location>
</feature>
<proteinExistence type="predicted"/>
<dbReference type="PANTHER" id="PTHR12357:SF89">
    <property type="entry name" value="YTH DOMAIN-CONTAINING FAMILY PROTEIN"/>
    <property type="match status" value="1"/>
</dbReference>
<name>A0A8D8PNU0_9HEMI</name>
<dbReference type="EMBL" id="HBUF01012245">
    <property type="protein sequence ID" value="CAG6608574.1"/>
    <property type="molecule type" value="Transcribed_RNA"/>
</dbReference>
<dbReference type="GO" id="GO:0061157">
    <property type="term" value="P:mRNA destabilization"/>
    <property type="evidence" value="ECO:0007669"/>
    <property type="project" value="TreeGrafter"/>
</dbReference>
<reference evidence="3" key="1">
    <citation type="submission" date="2021-05" db="EMBL/GenBank/DDBJ databases">
        <authorList>
            <person name="Alioto T."/>
            <person name="Alioto T."/>
            <person name="Gomez Garrido J."/>
        </authorList>
    </citation>
    <scope>NUCLEOTIDE SEQUENCE</scope>
</reference>
<feature type="domain" description="YTH" evidence="2">
    <location>
        <begin position="618"/>
        <end position="753"/>
    </location>
</feature>
<feature type="compositionally biased region" description="Basic and acidic residues" evidence="1">
    <location>
        <begin position="460"/>
        <end position="484"/>
    </location>
</feature>
<dbReference type="InterPro" id="IPR007275">
    <property type="entry name" value="YTH_domain"/>
</dbReference>
<feature type="compositionally biased region" description="Pro residues" evidence="1">
    <location>
        <begin position="304"/>
        <end position="318"/>
    </location>
</feature>
<dbReference type="PANTHER" id="PTHR12357">
    <property type="entry name" value="YTH YT521-B HOMOLOGY DOMAIN-CONTAINING"/>
    <property type="match status" value="1"/>
</dbReference>
<feature type="compositionally biased region" description="Pro residues" evidence="1">
    <location>
        <begin position="354"/>
        <end position="368"/>
    </location>
</feature>
<evidence type="ECO:0000256" key="1">
    <source>
        <dbReference type="SAM" id="MobiDB-lite"/>
    </source>
</evidence>
<evidence type="ECO:0000259" key="2">
    <source>
        <dbReference type="PROSITE" id="PS50882"/>
    </source>
</evidence>
<dbReference type="GO" id="GO:0003729">
    <property type="term" value="F:mRNA binding"/>
    <property type="evidence" value="ECO:0007669"/>
    <property type="project" value="TreeGrafter"/>
</dbReference>
<feature type="compositionally biased region" description="Low complexity" evidence="1">
    <location>
        <begin position="886"/>
        <end position="895"/>
    </location>
</feature>
<feature type="region of interest" description="Disordered" evidence="1">
    <location>
        <begin position="253"/>
        <end position="581"/>
    </location>
</feature>
<feature type="compositionally biased region" description="Polar residues" evidence="1">
    <location>
        <begin position="1"/>
        <end position="23"/>
    </location>
</feature>
<feature type="compositionally biased region" description="Polar residues" evidence="1">
    <location>
        <begin position="912"/>
        <end position="925"/>
    </location>
</feature>
<dbReference type="Pfam" id="PF04146">
    <property type="entry name" value="YTH"/>
    <property type="match status" value="1"/>
</dbReference>
<dbReference type="AlphaFoldDB" id="A0A8D8PNU0"/>
<dbReference type="InterPro" id="IPR045168">
    <property type="entry name" value="YTH_prot"/>
</dbReference>
<dbReference type="GO" id="GO:1990247">
    <property type="term" value="F:N6-methyladenosine-containing RNA reader activity"/>
    <property type="evidence" value="ECO:0007669"/>
    <property type="project" value="TreeGrafter"/>
</dbReference>
<feature type="compositionally biased region" description="Polar residues" evidence="1">
    <location>
        <begin position="932"/>
        <end position="943"/>
    </location>
</feature>
<dbReference type="Gene3D" id="3.10.590.10">
    <property type="entry name" value="ph1033 like domains"/>
    <property type="match status" value="1"/>
</dbReference>
<feature type="compositionally biased region" description="Basic and acidic residues" evidence="1">
    <location>
        <begin position="993"/>
        <end position="1028"/>
    </location>
</feature>
<organism evidence="3">
    <name type="scientific">Cacopsylla melanoneura</name>
    <dbReference type="NCBI Taxonomy" id="428564"/>
    <lineage>
        <taxon>Eukaryota</taxon>
        <taxon>Metazoa</taxon>
        <taxon>Ecdysozoa</taxon>
        <taxon>Arthropoda</taxon>
        <taxon>Hexapoda</taxon>
        <taxon>Insecta</taxon>
        <taxon>Pterygota</taxon>
        <taxon>Neoptera</taxon>
        <taxon>Paraneoptera</taxon>
        <taxon>Hemiptera</taxon>
        <taxon>Sternorrhyncha</taxon>
        <taxon>Psylloidea</taxon>
        <taxon>Psyllidae</taxon>
        <taxon>Psyllinae</taxon>
        <taxon>Cacopsylla</taxon>
    </lineage>
</organism>
<protein>
    <submittedName>
        <fullName evidence="3">YTH domain-containing family protein 1</fullName>
    </submittedName>
</protein>
<feature type="compositionally biased region" description="Low complexity" evidence="1">
    <location>
        <begin position="333"/>
        <end position="345"/>
    </location>
</feature>